<keyword evidence="1" id="KW-0175">Coiled coil</keyword>
<evidence type="ECO:0000313" key="3">
    <source>
        <dbReference type="EMBL" id="KAK3197148.1"/>
    </source>
</evidence>
<dbReference type="Proteomes" id="UP001280581">
    <property type="component" value="Unassembled WGS sequence"/>
</dbReference>
<evidence type="ECO:0000313" key="4">
    <source>
        <dbReference type="Proteomes" id="UP001280581"/>
    </source>
</evidence>
<feature type="region of interest" description="Disordered" evidence="2">
    <location>
        <begin position="60"/>
        <end position="97"/>
    </location>
</feature>
<sequence length="470" mass="53307">MSVKPSSISLDKSFSTSKSLGEDQNACSGTGTSSDAPLIIEPERDTDEMDLAVSIKESEVTDTCIPKHDNDEGHSQFPSIQHAQEYQDTPVDPNSRLPYLKREADTDAEIVLPKRLKTKEVESYSCQSNAITTGFEDENLRENPEAKQRFLEEKIMDLEAQLQRTREHQGQQGTELAVMEQRIGDPDKVPEATSSNHGQHDINVLTRSLIDMSAEKSELRDSLRAKEEHLAALSKQLDDKKEKLCNKDAELKAAEYRVTAMAEDLHEQKQLRRSAKQARQAVELEKHVIGQELKETKEQLETLNRHHEKARTQDKNNLEKLKKQAKIDQTRIQTLQGMVVTREKKFTLQDSAMKMLENNLSTLSKKTKKAEVKVEKLKAELHIEYVKVGELMAKNQELAAEAASVDGWKERLKNMFSAYEDVRAKNTTLIDKMEQVLQAGTFGDVSVKNRKMLDKLKSCPVEELAAYDEM</sequence>
<feature type="compositionally biased region" description="Polar residues" evidence="2">
    <location>
        <begin position="1"/>
        <end position="19"/>
    </location>
</feature>
<feature type="coiled-coil region" evidence="1">
    <location>
        <begin position="353"/>
        <end position="380"/>
    </location>
</feature>
<proteinExistence type="predicted"/>
<organism evidence="3 4">
    <name type="scientific">Pseudopithomyces chartarum</name>
    <dbReference type="NCBI Taxonomy" id="1892770"/>
    <lineage>
        <taxon>Eukaryota</taxon>
        <taxon>Fungi</taxon>
        <taxon>Dikarya</taxon>
        <taxon>Ascomycota</taxon>
        <taxon>Pezizomycotina</taxon>
        <taxon>Dothideomycetes</taxon>
        <taxon>Pleosporomycetidae</taxon>
        <taxon>Pleosporales</taxon>
        <taxon>Massarineae</taxon>
        <taxon>Didymosphaeriaceae</taxon>
        <taxon>Pseudopithomyces</taxon>
    </lineage>
</organism>
<gene>
    <name evidence="3" type="ORF">GRF29_1536g831113</name>
</gene>
<comment type="caution">
    <text evidence="3">The sequence shown here is derived from an EMBL/GenBank/DDBJ whole genome shotgun (WGS) entry which is preliminary data.</text>
</comment>
<feature type="compositionally biased region" description="Polar residues" evidence="2">
    <location>
        <begin position="25"/>
        <end position="35"/>
    </location>
</feature>
<feature type="compositionally biased region" description="Basic and acidic residues" evidence="2">
    <location>
        <begin position="65"/>
        <end position="74"/>
    </location>
</feature>
<keyword evidence="4" id="KW-1185">Reference proteome</keyword>
<dbReference type="EMBL" id="WVTA01000021">
    <property type="protein sequence ID" value="KAK3197148.1"/>
    <property type="molecule type" value="Genomic_DNA"/>
</dbReference>
<evidence type="ECO:0000256" key="1">
    <source>
        <dbReference type="SAM" id="Coils"/>
    </source>
</evidence>
<feature type="compositionally biased region" description="Polar residues" evidence="2">
    <location>
        <begin position="76"/>
        <end position="87"/>
    </location>
</feature>
<feature type="region of interest" description="Disordered" evidence="2">
    <location>
        <begin position="1"/>
        <end position="46"/>
    </location>
</feature>
<protein>
    <submittedName>
        <fullName evidence="3">Uncharacterized protein</fullName>
    </submittedName>
</protein>
<feature type="coiled-coil region" evidence="1">
    <location>
        <begin position="216"/>
        <end position="324"/>
    </location>
</feature>
<name>A0AAN6LMV1_9PLEO</name>
<accession>A0AAN6LMV1</accession>
<dbReference type="AlphaFoldDB" id="A0AAN6LMV1"/>
<reference evidence="3 4" key="1">
    <citation type="submission" date="2021-02" db="EMBL/GenBank/DDBJ databases">
        <title>Genome assembly of Pseudopithomyces chartarum.</title>
        <authorList>
            <person name="Jauregui R."/>
            <person name="Singh J."/>
            <person name="Voisey C."/>
        </authorList>
    </citation>
    <scope>NUCLEOTIDE SEQUENCE [LARGE SCALE GENOMIC DNA]</scope>
    <source>
        <strain evidence="3 4">AGR01</strain>
    </source>
</reference>
<evidence type="ECO:0000256" key="2">
    <source>
        <dbReference type="SAM" id="MobiDB-lite"/>
    </source>
</evidence>